<protein>
    <submittedName>
        <fullName evidence="1">DUF309 domain-containing protein</fullName>
    </submittedName>
</protein>
<dbReference type="AlphaFoldDB" id="A0A9J7BMH4"/>
<reference evidence="1" key="1">
    <citation type="submission" date="2021-04" db="EMBL/GenBank/DDBJ databases">
        <title>Phylogenetic analysis of Acidobacteriaceae.</title>
        <authorList>
            <person name="Qiu L."/>
            <person name="Zhang Q."/>
        </authorList>
    </citation>
    <scope>NUCLEOTIDE SEQUENCE</scope>
    <source>
        <strain evidence="1">DSM 25168</strain>
    </source>
</reference>
<dbReference type="PANTHER" id="PTHR34796">
    <property type="entry name" value="EXPRESSED PROTEIN"/>
    <property type="match status" value="1"/>
</dbReference>
<evidence type="ECO:0000313" key="2">
    <source>
        <dbReference type="Proteomes" id="UP001059380"/>
    </source>
</evidence>
<dbReference type="InterPro" id="IPR023203">
    <property type="entry name" value="TTHA0068_sf"/>
</dbReference>
<dbReference type="KEGG" id="orp:MOP44_25170"/>
<keyword evidence="2" id="KW-1185">Reference proteome</keyword>
<dbReference type="Gene3D" id="1.10.3450.10">
    <property type="entry name" value="TTHA0068-like"/>
    <property type="match status" value="1"/>
</dbReference>
<dbReference type="EMBL" id="CP093313">
    <property type="protein sequence ID" value="UWZ83839.1"/>
    <property type="molecule type" value="Genomic_DNA"/>
</dbReference>
<proteinExistence type="predicted"/>
<dbReference type="SUPFAM" id="SSF140663">
    <property type="entry name" value="TTHA0068-like"/>
    <property type="match status" value="1"/>
</dbReference>
<dbReference type="Proteomes" id="UP001059380">
    <property type="component" value="Chromosome"/>
</dbReference>
<organism evidence="1 2">
    <name type="scientific">Occallatibacter riparius</name>
    <dbReference type="NCBI Taxonomy" id="1002689"/>
    <lineage>
        <taxon>Bacteria</taxon>
        <taxon>Pseudomonadati</taxon>
        <taxon>Acidobacteriota</taxon>
        <taxon>Terriglobia</taxon>
        <taxon>Terriglobales</taxon>
        <taxon>Acidobacteriaceae</taxon>
        <taxon>Occallatibacter</taxon>
    </lineage>
</organism>
<accession>A0A9J7BMH4</accession>
<dbReference type="RefSeq" id="WP_260793299.1">
    <property type="nucleotide sequence ID" value="NZ_CP093313.1"/>
</dbReference>
<gene>
    <name evidence="1" type="ORF">MOP44_25170</name>
</gene>
<evidence type="ECO:0000313" key="1">
    <source>
        <dbReference type="EMBL" id="UWZ83839.1"/>
    </source>
</evidence>
<sequence length="115" mass="13260">MNWDWGEGELAAGLGCYRRGEFFEAHEHWELVWLRCAEPEKTFLQSLIQVSAAFHHLGRGNVAGARSLLTRSLRRLERYPERFEGVAVSELRQNLRDWLGAIEQGSMGSEYPRIV</sequence>
<dbReference type="Pfam" id="PF03745">
    <property type="entry name" value="DUF309"/>
    <property type="match status" value="1"/>
</dbReference>
<dbReference type="InterPro" id="IPR005500">
    <property type="entry name" value="DUF309"/>
</dbReference>
<name>A0A9J7BMH4_9BACT</name>
<dbReference type="PANTHER" id="PTHR34796:SF1">
    <property type="entry name" value="EXPRESSED PROTEIN"/>
    <property type="match status" value="1"/>
</dbReference>